<reference evidence="2 3" key="1">
    <citation type="submission" date="2024-06" db="EMBL/GenBank/DDBJ databases">
        <title>Sorghum-associated microbial communities from plants grown in Nebraska, USA.</title>
        <authorList>
            <person name="Schachtman D."/>
        </authorList>
    </citation>
    <scope>NUCLEOTIDE SEQUENCE [LARGE SCALE GENOMIC DNA]</scope>
    <source>
        <strain evidence="2 3">2857</strain>
    </source>
</reference>
<dbReference type="Proteomes" id="UP001549257">
    <property type="component" value="Unassembled WGS sequence"/>
</dbReference>
<evidence type="ECO:0000313" key="2">
    <source>
        <dbReference type="EMBL" id="MET4582513.1"/>
    </source>
</evidence>
<dbReference type="InterPro" id="IPR021391">
    <property type="entry name" value="DUF3027"/>
</dbReference>
<feature type="compositionally biased region" description="Acidic residues" evidence="1">
    <location>
        <begin position="103"/>
        <end position="152"/>
    </location>
</feature>
<organism evidence="2 3">
    <name type="scientific">Conyzicola nivalis</name>
    <dbReference type="NCBI Taxonomy" id="1477021"/>
    <lineage>
        <taxon>Bacteria</taxon>
        <taxon>Bacillati</taxon>
        <taxon>Actinomycetota</taxon>
        <taxon>Actinomycetes</taxon>
        <taxon>Micrococcales</taxon>
        <taxon>Microbacteriaceae</taxon>
        <taxon>Conyzicola</taxon>
    </lineage>
</organism>
<proteinExistence type="predicted"/>
<feature type="compositionally biased region" description="Acidic residues" evidence="1">
    <location>
        <begin position="165"/>
        <end position="181"/>
    </location>
</feature>
<keyword evidence="3" id="KW-1185">Reference proteome</keyword>
<evidence type="ECO:0000256" key="1">
    <source>
        <dbReference type="SAM" id="MobiDB-lite"/>
    </source>
</evidence>
<evidence type="ECO:0000313" key="3">
    <source>
        <dbReference type="Proteomes" id="UP001549257"/>
    </source>
</evidence>
<gene>
    <name evidence="2" type="ORF">ABIE21_002023</name>
</gene>
<accession>A0ABV2QNQ4</accession>
<feature type="region of interest" description="Disordered" evidence="1">
    <location>
        <begin position="98"/>
        <end position="191"/>
    </location>
</feature>
<evidence type="ECO:0008006" key="4">
    <source>
        <dbReference type="Google" id="ProtNLM"/>
    </source>
</evidence>
<dbReference type="RefSeq" id="WP_354024698.1">
    <property type="nucleotide sequence ID" value="NZ_JBEPSJ010000002.1"/>
</dbReference>
<sequence length="191" mass="20490">MPESTTFDVAYAALLETTPVETIGDPAGEVAESDGVVSVLFDCALPGYPGWKWTVSVATVEGLEPSVLEVELMPAEGALLSPDWVPWSDRLADYKAAQIAAGEELDESVDDADDSDDDSDEADDADESDDDDETDDDEDDETDDDESDEDDDIHVIHVVHGGDVDGVDIDDLDGIDLDPSELDAPRNDSQK</sequence>
<dbReference type="Pfam" id="PF11228">
    <property type="entry name" value="DUF3027"/>
    <property type="match status" value="1"/>
</dbReference>
<comment type="caution">
    <text evidence="2">The sequence shown here is derived from an EMBL/GenBank/DDBJ whole genome shotgun (WGS) entry which is preliminary data.</text>
</comment>
<protein>
    <recommendedName>
        <fullName evidence="4">DUF3027 domain-containing protein</fullName>
    </recommendedName>
</protein>
<name>A0ABV2QNQ4_9MICO</name>
<dbReference type="EMBL" id="JBEPSJ010000002">
    <property type="protein sequence ID" value="MET4582513.1"/>
    <property type="molecule type" value="Genomic_DNA"/>
</dbReference>